<dbReference type="eggNOG" id="COG4607">
    <property type="taxonomic scope" value="Bacteria"/>
</dbReference>
<protein>
    <recommendedName>
        <fullName evidence="5">Fe/B12 periplasmic-binding domain-containing protein</fullName>
    </recommendedName>
</protein>
<evidence type="ECO:0000256" key="1">
    <source>
        <dbReference type="ARBA" id="ARBA00004196"/>
    </source>
</evidence>
<feature type="domain" description="Fe/B12 periplasmic-binding" evidence="5">
    <location>
        <begin position="1"/>
        <end position="117"/>
    </location>
</feature>
<keyword evidence="3" id="KW-0813">Transport</keyword>
<keyword evidence="4" id="KW-0732">Signal</keyword>
<name>E6LI53_ENTI1</name>
<accession>E6LI53</accession>
<evidence type="ECO:0000259" key="5">
    <source>
        <dbReference type="PROSITE" id="PS50983"/>
    </source>
</evidence>
<dbReference type="PATRIC" id="fig|888064.11.peg.1898"/>
<sequence>MTFAFVAYGEGSRFAIVHDTFGFAQADDTIEASTHGQSVSYEYILEKNPDILFVVDRTQSIGGDTSNNDMADNEIVKQTNAGKNNKVIQLDPQVWYLVGSGLESLKIMIDDVNQAFE</sequence>
<dbReference type="InterPro" id="IPR002491">
    <property type="entry name" value="ABC_transptr_periplasmic_BD"/>
</dbReference>
<dbReference type="GO" id="GO:1901678">
    <property type="term" value="P:iron coordination entity transport"/>
    <property type="evidence" value="ECO:0007669"/>
    <property type="project" value="UniProtKB-ARBA"/>
</dbReference>
<keyword evidence="7" id="KW-1185">Reference proteome</keyword>
<reference evidence="6 7" key="1">
    <citation type="submission" date="2010-12" db="EMBL/GenBank/DDBJ databases">
        <authorList>
            <person name="Muzny D."/>
            <person name="Qin X."/>
            <person name="Deng J."/>
            <person name="Jiang H."/>
            <person name="Liu Y."/>
            <person name="Qu J."/>
            <person name="Song X.-Z."/>
            <person name="Zhang L."/>
            <person name="Thornton R."/>
            <person name="Coyle M."/>
            <person name="Francisco L."/>
            <person name="Jackson L."/>
            <person name="Javaid M."/>
            <person name="Korchina V."/>
            <person name="Kovar C."/>
            <person name="Mata R."/>
            <person name="Mathew T."/>
            <person name="Ngo R."/>
            <person name="Nguyen L."/>
            <person name="Nguyen N."/>
            <person name="Okwuonu G."/>
            <person name="Ongeri F."/>
            <person name="Pham C."/>
            <person name="Simmons D."/>
            <person name="Wilczek-Boney K."/>
            <person name="Hale W."/>
            <person name="Jakkamsetti A."/>
            <person name="Pham P."/>
            <person name="Ruth R."/>
            <person name="San Lucas F."/>
            <person name="Warren J."/>
            <person name="Zhang J."/>
            <person name="Zhao Z."/>
            <person name="Zhou C."/>
            <person name="Zhu D."/>
            <person name="Lee S."/>
            <person name="Bess C."/>
            <person name="Blankenburg K."/>
            <person name="Forbes L."/>
            <person name="Fu Q."/>
            <person name="Gubbala S."/>
            <person name="Hirani K."/>
            <person name="Jayaseelan J.C."/>
            <person name="Lara F."/>
            <person name="Munidasa M."/>
            <person name="Palculict T."/>
            <person name="Patil S."/>
            <person name="Pu L.-L."/>
            <person name="Saada N."/>
            <person name="Tang L."/>
            <person name="Weissenberger G."/>
            <person name="Zhu Y."/>
            <person name="Hemphill L."/>
            <person name="Shang Y."/>
            <person name="Youmans B."/>
            <person name="Ayvaz T."/>
            <person name="Ross M."/>
            <person name="Santibanez J."/>
            <person name="Aqrawi P."/>
            <person name="Gross S."/>
            <person name="Joshi V."/>
            <person name="Fowler G."/>
            <person name="Nazareth L."/>
            <person name="Reid J."/>
            <person name="Worley K."/>
            <person name="Petrosino J."/>
            <person name="Highlander S."/>
            <person name="Gibbs R."/>
        </authorList>
    </citation>
    <scope>NUCLEOTIDE SEQUENCE [LARGE SCALE GENOMIC DNA]</scope>
    <source>
        <strain evidence="7">DSM 15952 / CCUG 50447 / LMG 22039 / TP 1.5</strain>
    </source>
</reference>
<dbReference type="PROSITE" id="PS50983">
    <property type="entry name" value="FE_B12_PBP"/>
    <property type="match status" value="1"/>
</dbReference>
<evidence type="ECO:0000256" key="2">
    <source>
        <dbReference type="ARBA" id="ARBA00008814"/>
    </source>
</evidence>
<dbReference type="SUPFAM" id="SSF53807">
    <property type="entry name" value="Helical backbone' metal receptor"/>
    <property type="match status" value="1"/>
</dbReference>
<evidence type="ECO:0000313" key="7">
    <source>
        <dbReference type="Proteomes" id="UP000010296"/>
    </source>
</evidence>
<dbReference type="GO" id="GO:0030288">
    <property type="term" value="C:outer membrane-bounded periplasmic space"/>
    <property type="evidence" value="ECO:0007669"/>
    <property type="project" value="TreeGrafter"/>
</dbReference>
<proteinExistence type="inferred from homology"/>
<evidence type="ECO:0000313" key="6">
    <source>
        <dbReference type="EMBL" id="EFU73115.1"/>
    </source>
</evidence>
<dbReference type="PANTHER" id="PTHR30532:SF28">
    <property type="entry name" value="PETROBACTIN-BINDING PROTEIN YCLQ"/>
    <property type="match status" value="1"/>
</dbReference>
<evidence type="ECO:0000256" key="4">
    <source>
        <dbReference type="ARBA" id="ARBA00022729"/>
    </source>
</evidence>
<dbReference type="Proteomes" id="UP000010296">
    <property type="component" value="Unassembled WGS sequence"/>
</dbReference>
<dbReference type="EMBL" id="AEPV01000079">
    <property type="protein sequence ID" value="EFU73115.1"/>
    <property type="molecule type" value="Genomic_DNA"/>
</dbReference>
<dbReference type="Pfam" id="PF01497">
    <property type="entry name" value="Peripla_BP_2"/>
    <property type="match status" value="1"/>
</dbReference>
<dbReference type="PANTHER" id="PTHR30532">
    <property type="entry name" value="IRON III DICITRATE-BINDING PERIPLASMIC PROTEIN"/>
    <property type="match status" value="1"/>
</dbReference>
<dbReference type="AlphaFoldDB" id="E6LI53"/>
<gene>
    <name evidence="6" type="ORF">HMPREF9088_2043</name>
</gene>
<dbReference type="STRING" id="888064.HMPREF9088_2043"/>
<evidence type="ECO:0000256" key="3">
    <source>
        <dbReference type="ARBA" id="ARBA00022448"/>
    </source>
</evidence>
<dbReference type="OrthoDB" id="63946at2"/>
<dbReference type="InterPro" id="IPR051313">
    <property type="entry name" value="Bact_iron-sidero_bind"/>
</dbReference>
<dbReference type="HOGENOM" id="CLU_122409_0_0_9"/>
<comment type="similarity">
    <text evidence="2">Belongs to the bacterial solute-binding protein 8 family.</text>
</comment>
<dbReference type="Gene3D" id="3.40.50.1980">
    <property type="entry name" value="Nitrogenase molybdenum iron protein domain"/>
    <property type="match status" value="1"/>
</dbReference>
<comment type="subcellular location">
    <subcellularLocation>
        <location evidence="1">Cell envelope</location>
    </subcellularLocation>
</comment>
<comment type="caution">
    <text evidence="6">The sequence shown here is derived from an EMBL/GenBank/DDBJ whole genome shotgun (WGS) entry which is preliminary data.</text>
</comment>
<organism evidence="6 7">
    <name type="scientific">Enterococcus italicus (strain DSM 15952 / CCUG 50447 / LMG 22039 / TP 1.5)</name>
    <dbReference type="NCBI Taxonomy" id="888064"/>
    <lineage>
        <taxon>Bacteria</taxon>
        <taxon>Bacillati</taxon>
        <taxon>Bacillota</taxon>
        <taxon>Bacilli</taxon>
        <taxon>Lactobacillales</taxon>
        <taxon>Enterococcaceae</taxon>
        <taxon>Enterococcus</taxon>
    </lineage>
</organism>